<dbReference type="PANTHER" id="PTHR10687">
    <property type="entry name" value="SECRETORY CARRIER-ASSOCIATED MEMBRANE PROTEIN SCAMP"/>
    <property type="match status" value="1"/>
</dbReference>
<evidence type="ECO:0000256" key="4">
    <source>
        <dbReference type="ARBA" id="ARBA00023136"/>
    </source>
</evidence>
<keyword evidence="3 6" id="KW-1133">Transmembrane helix</keyword>
<dbReference type="PANTHER" id="PTHR10687:SF90">
    <property type="entry name" value="SECRETORY CARRIER MEMBRANE PROTEIN"/>
    <property type="match status" value="1"/>
</dbReference>
<dbReference type="AlphaFoldDB" id="A0A8H7UDE7"/>
<feature type="transmembrane region" description="Helical" evidence="6">
    <location>
        <begin position="191"/>
        <end position="210"/>
    </location>
</feature>
<feature type="transmembrane region" description="Helical" evidence="6">
    <location>
        <begin position="222"/>
        <end position="244"/>
    </location>
</feature>
<accession>A0A8H7UDE7</accession>
<evidence type="ECO:0000313" key="8">
    <source>
        <dbReference type="Proteomes" id="UP000654370"/>
    </source>
</evidence>
<dbReference type="EMBL" id="JAEPQZ010000011">
    <property type="protein sequence ID" value="KAG2175389.1"/>
    <property type="molecule type" value="Genomic_DNA"/>
</dbReference>
<evidence type="ECO:0000256" key="2">
    <source>
        <dbReference type="ARBA" id="ARBA00022692"/>
    </source>
</evidence>
<comment type="caution">
    <text evidence="7">The sequence shown here is derived from an EMBL/GenBank/DDBJ whole genome shotgun (WGS) entry which is preliminary data.</text>
</comment>
<dbReference type="Pfam" id="PF04144">
    <property type="entry name" value="SCAMP"/>
    <property type="match status" value="1"/>
</dbReference>
<comment type="subcellular location">
    <subcellularLocation>
        <location evidence="1">Membrane</location>
        <topology evidence="1">Multi-pass membrane protein</topology>
    </subcellularLocation>
</comment>
<feature type="region of interest" description="Disordered" evidence="5">
    <location>
        <begin position="1"/>
        <end position="96"/>
    </location>
</feature>
<keyword evidence="8" id="KW-1185">Reference proteome</keyword>
<feature type="region of interest" description="Disordered" evidence="5">
    <location>
        <begin position="106"/>
        <end position="125"/>
    </location>
</feature>
<gene>
    <name evidence="7" type="ORF">INT43_001036</name>
</gene>
<protein>
    <recommendedName>
        <fullName evidence="9">Scamp-domain-containing protein</fullName>
    </recommendedName>
</protein>
<keyword evidence="4 6" id="KW-0472">Membrane</keyword>
<name>A0A8H7UDE7_MORIS</name>
<evidence type="ECO:0008006" key="9">
    <source>
        <dbReference type="Google" id="ProtNLM"/>
    </source>
</evidence>
<evidence type="ECO:0000313" key="7">
    <source>
        <dbReference type="EMBL" id="KAG2175389.1"/>
    </source>
</evidence>
<proteinExistence type="predicted"/>
<dbReference type="GO" id="GO:0015031">
    <property type="term" value="P:protein transport"/>
    <property type="evidence" value="ECO:0007669"/>
    <property type="project" value="InterPro"/>
</dbReference>
<evidence type="ECO:0000256" key="1">
    <source>
        <dbReference type="ARBA" id="ARBA00004141"/>
    </source>
</evidence>
<feature type="compositionally biased region" description="Low complexity" evidence="5">
    <location>
        <begin position="43"/>
        <end position="54"/>
    </location>
</feature>
<evidence type="ECO:0000256" key="5">
    <source>
        <dbReference type="SAM" id="MobiDB-lite"/>
    </source>
</evidence>
<feature type="transmembrane region" description="Helical" evidence="6">
    <location>
        <begin position="264"/>
        <end position="290"/>
    </location>
</feature>
<feature type="transmembrane region" description="Helical" evidence="6">
    <location>
        <begin position="159"/>
        <end position="179"/>
    </location>
</feature>
<feature type="compositionally biased region" description="Low complexity" evidence="5">
    <location>
        <begin position="70"/>
        <end position="83"/>
    </location>
</feature>
<dbReference type="GO" id="GO:0032588">
    <property type="term" value="C:trans-Golgi network membrane"/>
    <property type="evidence" value="ECO:0007669"/>
    <property type="project" value="TreeGrafter"/>
</dbReference>
<dbReference type="Proteomes" id="UP000654370">
    <property type="component" value="Unassembled WGS sequence"/>
</dbReference>
<organism evidence="7 8">
    <name type="scientific">Mortierella isabellina</name>
    <name type="common">Filamentous fungus</name>
    <name type="synonym">Umbelopsis isabellina</name>
    <dbReference type="NCBI Taxonomy" id="91625"/>
    <lineage>
        <taxon>Eukaryota</taxon>
        <taxon>Fungi</taxon>
        <taxon>Fungi incertae sedis</taxon>
        <taxon>Mucoromycota</taxon>
        <taxon>Mucoromycotina</taxon>
        <taxon>Umbelopsidomycetes</taxon>
        <taxon>Umbelopsidales</taxon>
        <taxon>Umbelopsidaceae</taxon>
        <taxon>Umbelopsis</taxon>
    </lineage>
</organism>
<dbReference type="InterPro" id="IPR007273">
    <property type="entry name" value="SCAMP"/>
</dbReference>
<evidence type="ECO:0000256" key="3">
    <source>
        <dbReference type="ARBA" id="ARBA00022989"/>
    </source>
</evidence>
<sequence>MSKPNPFDDPSNPFEDPSITSALTSHREEPAYQLETDPIHANSSSFAASTDDFSGATLKQFSAPEVDPFSSSDSPYQQSSTVSTPTPGALSGNREEELLRKERELEQRERDLEQRQQTITRQGRLPNNFPPCFPFIYLDINVEIPPQHQGVMNWLYREWLLFEITLVMNFIAILCVLFSHPPSVTSAPTDMGVALTEMFTHTAASFFLWYRPVYNAYMKDVSLYFFLYFVFNGFHILYTFYMAVGIPSTGGAGLILLVTLFSDGYILSGIFTLLATICWLVMGVMAIFLFKKTYDQYKAAGHTWKETKTDAYVHLGRSPTARNIAVQGAGAYASANRR</sequence>
<keyword evidence="2 6" id="KW-0812">Transmembrane</keyword>
<reference evidence="7" key="1">
    <citation type="submission" date="2020-12" db="EMBL/GenBank/DDBJ databases">
        <title>Metabolic potential, ecology and presence of endohyphal bacteria is reflected in genomic diversity of Mucoromycotina.</title>
        <authorList>
            <person name="Muszewska A."/>
            <person name="Okrasinska A."/>
            <person name="Steczkiewicz K."/>
            <person name="Drgas O."/>
            <person name="Orlowska M."/>
            <person name="Perlinska-Lenart U."/>
            <person name="Aleksandrzak-Piekarczyk T."/>
            <person name="Szatraj K."/>
            <person name="Zielenkiewicz U."/>
            <person name="Pilsyk S."/>
            <person name="Malc E."/>
            <person name="Mieczkowski P."/>
            <person name="Kruszewska J.S."/>
            <person name="Biernat P."/>
            <person name="Pawlowska J."/>
        </authorList>
    </citation>
    <scope>NUCLEOTIDE SEQUENCE</scope>
    <source>
        <strain evidence="7">WA0000067209</strain>
    </source>
</reference>
<dbReference type="OrthoDB" id="242866at2759"/>
<evidence type="ECO:0000256" key="6">
    <source>
        <dbReference type="SAM" id="Phobius"/>
    </source>
</evidence>
<dbReference type="GO" id="GO:0055038">
    <property type="term" value="C:recycling endosome membrane"/>
    <property type="evidence" value="ECO:0007669"/>
    <property type="project" value="TreeGrafter"/>
</dbReference>